<comment type="subcellular location">
    <subcellularLocation>
        <location evidence="1 15">Mitochondrion membrane</location>
        <topology evidence="1 15">Multi-pass membrane protein</topology>
    </subcellularLocation>
</comment>
<evidence type="ECO:0000256" key="10">
    <source>
        <dbReference type="ARBA" id="ARBA00022989"/>
    </source>
</evidence>
<sequence length="164" mass="19270">MLWMTMLMCFSMLTSLMMIFSKHPMSMGMILLIQVINTALITGLLTNNFWFSYILFMIMIGGMLVLFIYMTSIASNEKFKFSKIILLSFISIMTLIMLYTLISDSLMSEYKELFNYQILNLNLNKYINYPYNIITIMMILYLLMTLIVVVKISKIKYGPLRQMN</sequence>
<reference evidence="17" key="1">
    <citation type="submission" date="2015-09" db="EMBL/GenBank/DDBJ databases">
        <title>Capturing the unknown biodiversity of arthropods in tropical forests using metagenomics.</title>
        <authorList>
            <person name="Andujar C."/>
            <person name="Creedy T.J."/>
            <person name="Garner B."/>
            <person name="Canty R."/>
            <person name="Warner H.B."/>
            <person name="Lipecki J."/>
            <person name="Crampton-Platt A."/>
            <person name="Gabrielli M."/>
            <person name="Croydon-Veleslavov I.A."/>
            <person name="Lim J.L."/>
            <person name="Linard B."/>
            <person name="Vogler A."/>
        </authorList>
    </citation>
    <scope>NUCLEOTIDE SEQUENCE</scope>
</reference>
<keyword evidence="13 15" id="KW-0472">Membrane</keyword>
<evidence type="ECO:0000256" key="12">
    <source>
        <dbReference type="ARBA" id="ARBA00023128"/>
    </source>
</evidence>
<name>A0A126TFG2_9COLE</name>
<keyword evidence="6 15" id="KW-0679">Respiratory chain</keyword>
<protein>
    <recommendedName>
        <fullName evidence="4 15">NADH-ubiquinone oxidoreductase chain 6</fullName>
        <ecNumber evidence="3 15">7.1.1.2</ecNumber>
    </recommendedName>
</protein>
<keyword evidence="10 15" id="KW-1133">Transmembrane helix</keyword>
<evidence type="ECO:0000256" key="13">
    <source>
        <dbReference type="ARBA" id="ARBA00023136"/>
    </source>
</evidence>
<evidence type="ECO:0000256" key="4">
    <source>
        <dbReference type="ARBA" id="ARBA00021095"/>
    </source>
</evidence>
<keyword evidence="5 15" id="KW-0813">Transport</keyword>
<dbReference type="Pfam" id="PF00499">
    <property type="entry name" value="Oxidored_q3"/>
    <property type="match status" value="1"/>
</dbReference>
<evidence type="ECO:0000256" key="11">
    <source>
        <dbReference type="ARBA" id="ARBA00023027"/>
    </source>
</evidence>
<dbReference type="GO" id="GO:0008137">
    <property type="term" value="F:NADH dehydrogenase (ubiquinone) activity"/>
    <property type="evidence" value="ECO:0007669"/>
    <property type="project" value="UniProtKB-UniRule"/>
</dbReference>
<evidence type="ECO:0000313" key="17">
    <source>
        <dbReference type="EMBL" id="AML26304.1"/>
    </source>
</evidence>
<evidence type="ECO:0000256" key="5">
    <source>
        <dbReference type="ARBA" id="ARBA00022448"/>
    </source>
</evidence>
<evidence type="ECO:0000256" key="1">
    <source>
        <dbReference type="ARBA" id="ARBA00004225"/>
    </source>
</evidence>
<keyword evidence="12 15" id="KW-0496">Mitochondrion</keyword>
<geneLocation type="mitochondrion" evidence="17"/>
<feature type="signal peptide" evidence="16">
    <location>
        <begin position="1"/>
        <end position="16"/>
    </location>
</feature>
<keyword evidence="7 15" id="KW-0812">Transmembrane</keyword>
<dbReference type="PANTHER" id="PTHR11435:SF1">
    <property type="entry name" value="NADH-UBIQUINONE OXIDOREDUCTASE CHAIN 6"/>
    <property type="match status" value="1"/>
</dbReference>
<keyword evidence="8 15" id="KW-1278">Translocase</keyword>
<gene>
    <name evidence="17" type="primary">ND6</name>
</gene>
<feature type="transmembrane region" description="Helical" evidence="15">
    <location>
        <begin position="84"/>
        <end position="102"/>
    </location>
</feature>
<feature type="transmembrane region" description="Helical" evidence="15">
    <location>
        <begin position="51"/>
        <end position="72"/>
    </location>
</feature>
<evidence type="ECO:0000256" key="6">
    <source>
        <dbReference type="ARBA" id="ARBA00022660"/>
    </source>
</evidence>
<evidence type="ECO:0000256" key="3">
    <source>
        <dbReference type="ARBA" id="ARBA00012944"/>
    </source>
</evidence>
<feature type="transmembrane region" description="Helical" evidence="15">
    <location>
        <begin position="129"/>
        <end position="153"/>
    </location>
</feature>
<evidence type="ECO:0000256" key="2">
    <source>
        <dbReference type="ARBA" id="ARBA00005698"/>
    </source>
</evidence>
<evidence type="ECO:0000256" key="14">
    <source>
        <dbReference type="ARBA" id="ARBA00049551"/>
    </source>
</evidence>
<dbReference type="EC" id="7.1.1.2" evidence="3 15"/>
<evidence type="ECO:0000256" key="15">
    <source>
        <dbReference type="RuleBase" id="RU004430"/>
    </source>
</evidence>
<organism evidence="17">
    <name type="scientific">Hydrophilidae sp. BMNH 1274334</name>
    <dbReference type="NCBI Taxonomy" id="1796514"/>
    <lineage>
        <taxon>Eukaryota</taxon>
        <taxon>Metazoa</taxon>
        <taxon>Ecdysozoa</taxon>
        <taxon>Arthropoda</taxon>
        <taxon>Hexapoda</taxon>
        <taxon>Insecta</taxon>
        <taxon>Pterygota</taxon>
        <taxon>Neoptera</taxon>
        <taxon>Endopterygota</taxon>
        <taxon>Coleoptera</taxon>
        <taxon>Polyphaga</taxon>
        <taxon>Staphyliniformia</taxon>
        <taxon>Hydrophilidae</taxon>
    </lineage>
</organism>
<dbReference type="AlphaFoldDB" id="A0A126TFG2"/>
<keyword evidence="9 15" id="KW-0249">Electron transport</keyword>
<dbReference type="PANTHER" id="PTHR11435">
    <property type="entry name" value="NADH UBIQUINONE OXIDOREDUCTASE SUBUNIT ND6"/>
    <property type="match status" value="1"/>
</dbReference>
<feature type="chain" id="PRO_5007274578" description="NADH-ubiquinone oxidoreductase chain 6" evidence="16">
    <location>
        <begin position="17"/>
        <end position="164"/>
    </location>
</feature>
<evidence type="ECO:0000256" key="9">
    <source>
        <dbReference type="ARBA" id="ARBA00022982"/>
    </source>
</evidence>
<proteinExistence type="inferred from homology"/>
<evidence type="ECO:0000256" key="16">
    <source>
        <dbReference type="SAM" id="SignalP"/>
    </source>
</evidence>
<dbReference type="EMBL" id="KT696220">
    <property type="protein sequence ID" value="AML26304.1"/>
    <property type="molecule type" value="Genomic_DNA"/>
</dbReference>
<evidence type="ECO:0000256" key="7">
    <source>
        <dbReference type="ARBA" id="ARBA00022692"/>
    </source>
</evidence>
<comment type="function">
    <text evidence="15">Core subunit of the mitochondrial membrane respiratory chain NADH dehydrogenase (Complex I) which catalyzes electron transfer from NADH through the respiratory chain, using ubiquinone as an electron acceptor. Essential for the catalytic activity and assembly of complex I.</text>
</comment>
<comment type="similarity">
    <text evidence="2 15">Belongs to the complex I subunit 6 family.</text>
</comment>
<keyword evidence="16" id="KW-0732">Signal</keyword>
<accession>A0A126TFG2</accession>
<evidence type="ECO:0000256" key="8">
    <source>
        <dbReference type="ARBA" id="ARBA00022967"/>
    </source>
</evidence>
<keyword evidence="15" id="KW-0830">Ubiquinone</keyword>
<dbReference type="InterPro" id="IPR050269">
    <property type="entry name" value="ComplexI_Subunit6"/>
</dbReference>
<dbReference type="InterPro" id="IPR001457">
    <property type="entry name" value="NADH_UbQ/plastoQ_OxRdtase_su6"/>
</dbReference>
<dbReference type="GO" id="GO:0031966">
    <property type="term" value="C:mitochondrial membrane"/>
    <property type="evidence" value="ECO:0007669"/>
    <property type="project" value="UniProtKB-SubCell"/>
</dbReference>
<keyword evidence="11 15" id="KW-0520">NAD</keyword>
<comment type="catalytic activity">
    <reaction evidence="14 15">
        <text>a ubiquinone + NADH + 5 H(+)(in) = a ubiquinol + NAD(+) + 4 H(+)(out)</text>
        <dbReference type="Rhea" id="RHEA:29091"/>
        <dbReference type="Rhea" id="RHEA-COMP:9565"/>
        <dbReference type="Rhea" id="RHEA-COMP:9566"/>
        <dbReference type="ChEBI" id="CHEBI:15378"/>
        <dbReference type="ChEBI" id="CHEBI:16389"/>
        <dbReference type="ChEBI" id="CHEBI:17976"/>
        <dbReference type="ChEBI" id="CHEBI:57540"/>
        <dbReference type="ChEBI" id="CHEBI:57945"/>
        <dbReference type="EC" id="7.1.1.2"/>
    </reaction>
</comment>